<accession>A0A2K3KQB4</accession>
<proteinExistence type="predicted"/>
<evidence type="ECO:0000313" key="2">
    <source>
        <dbReference type="Proteomes" id="UP000236291"/>
    </source>
</evidence>
<sequence>TGIRPTGPLNLVQRLVLTSSGFSPLQITIARDRTVILPTKSSANYH</sequence>
<dbReference type="EMBL" id="ASHM01228459">
    <property type="protein sequence ID" value="PNX68459.1"/>
    <property type="molecule type" value="Genomic_DNA"/>
</dbReference>
<name>A0A2K3KQB4_TRIPR</name>
<dbReference type="AlphaFoldDB" id="A0A2K3KQB4"/>
<reference evidence="1 2" key="1">
    <citation type="journal article" date="2014" name="Am. J. Bot.">
        <title>Genome assembly and annotation for red clover (Trifolium pratense; Fabaceae).</title>
        <authorList>
            <person name="Istvanek J."/>
            <person name="Jaros M."/>
            <person name="Krenek A."/>
            <person name="Repkova J."/>
        </authorList>
    </citation>
    <scope>NUCLEOTIDE SEQUENCE [LARGE SCALE GENOMIC DNA]</scope>
    <source>
        <strain evidence="2">cv. Tatra</strain>
        <tissue evidence="1">Young leaves</tissue>
    </source>
</reference>
<dbReference type="Proteomes" id="UP000236291">
    <property type="component" value="Unassembled WGS sequence"/>
</dbReference>
<protein>
    <submittedName>
        <fullName evidence="1">Uncharacterized protein</fullName>
    </submittedName>
</protein>
<organism evidence="1 2">
    <name type="scientific">Trifolium pratense</name>
    <name type="common">Red clover</name>
    <dbReference type="NCBI Taxonomy" id="57577"/>
    <lineage>
        <taxon>Eukaryota</taxon>
        <taxon>Viridiplantae</taxon>
        <taxon>Streptophyta</taxon>
        <taxon>Embryophyta</taxon>
        <taxon>Tracheophyta</taxon>
        <taxon>Spermatophyta</taxon>
        <taxon>Magnoliopsida</taxon>
        <taxon>eudicotyledons</taxon>
        <taxon>Gunneridae</taxon>
        <taxon>Pentapetalae</taxon>
        <taxon>rosids</taxon>
        <taxon>fabids</taxon>
        <taxon>Fabales</taxon>
        <taxon>Fabaceae</taxon>
        <taxon>Papilionoideae</taxon>
        <taxon>50 kb inversion clade</taxon>
        <taxon>NPAAA clade</taxon>
        <taxon>Hologalegina</taxon>
        <taxon>IRL clade</taxon>
        <taxon>Trifolieae</taxon>
        <taxon>Trifolium</taxon>
    </lineage>
</organism>
<gene>
    <name evidence="1" type="ORF">L195_g063988</name>
</gene>
<feature type="non-terminal residue" evidence="1">
    <location>
        <position position="1"/>
    </location>
</feature>
<evidence type="ECO:0000313" key="1">
    <source>
        <dbReference type="EMBL" id="PNX68459.1"/>
    </source>
</evidence>
<reference evidence="1 2" key="2">
    <citation type="journal article" date="2017" name="Front. Plant Sci.">
        <title>Gene Classification and Mining of Molecular Markers Useful in Red Clover (Trifolium pratense) Breeding.</title>
        <authorList>
            <person name="Istvanek J."/>
            <person name="Dluhosova J."/>
            <person name="Dluhos P."/>
            <person name="Patkova L."/>
            <person name="Nedelnik J."/>
            <person name="Repkova J."/>
        </authorList>
    </citation>
    <scope>NUCLEOTIDE SEQUENCE [LARGE SCALE GENOMIC DNA]</scope>
    <source>
        <strain evidence="2">cv. Tatra</strain>
        <tissue evidence="1">Young leaves</tissue>
    </source>
</reference>
<comment type="caution">
    <text evidence="1">The sequence shown here is derived from an EMBL/GenBank/DDBJ whole genome shotgun (WGS) entry which is preliminary data.</text>
</comment>